<organism evidence="1 2">
    <name type="scientific">Coccomyxa viridis</name>
    <dbReference type="NCBI Taxonomy" id="1274662"/>
    <lineage>
        <taxon>Eukaryota</taxon>
        <taxon>Viridiplantae</taxon>
        <taxon>Chlorophyta</taxon>
        <taxon>core chlorophytes</taxon>
        <taxon>Trebouxiophyceae</taxon>
        <taxon>Trebouxiophyceae incertae sedis</taxon>
        <taxon>Coccomyxaceae</taxon>
        <taxon>Coccomyxa</taxon>
    </lineage>
</organism>
<dbReference type="Gene3D" id="2.40.160.120">
    <property type="match status" value="1"/>
</dbReference>
<name>A0ABP1FL30_9CHLO</name>
<proteinExistence type="predicted"/>
<keyword evidence="2" id="KW-1185">Reference proteome</keyword>
<dbReference type="EMBL" id="CAXHTA020000004">
    <property type="protein sequence ID" value="CAL5220673.1"/>
    <property type="molecule type" value="Genomic_DNA"/>
</dbReference>
<dbReference type="PANTHER" id="PTHR10972:SF96">
    <property type="entry name" value="OXYSTEROL-BINDING PROTEIN-RELATED PROTEIN 1A-RELATED"/>
    <property type="match status" value="1"/>
</dbReference>
<accession>A0ABP1FL30</accession>
<sequence length="428" mass="48559">MKSSATHIIADAQVPSFNEPEWLNDTEEPFLQRRDRLPEPVQCPKRPGVWELIKDFVGMDLAKIADLSLPVAVCEPVTDMQRRGDFLEYVELLHEAAHLPAGSMERLLKVTGFVVSIYSCVYRPFAPFRSPAGETVELIAPDKGIRAIGEKCGECPGINAFHCEGRGWVLSADEVNKIEFRGTHANIRPTGLIRVDFHDGETLSFNPLVTTIQHIILGTHYIDHYGTLHVRSSHSGLSTKVKFKEPVIGPPQHKVKGYVEKDGKKQSFPQLHGTWDGAFSATWKDGSQQLLWQKNPPHEHPSRFNFSKWAVSLNSTPPGMERLLPPSDVRWRKDVRLLEQGQYEQAERERRRILQRLKEGRQARTTPHQPCWFTFHPEEEIGVGRRFTYKGGYFETRDMLKRGEGKWEGCPDLFGDSPGADIFKCAGT</sequence>
<dbReference type="Proteomes" id="UP001497392">
    <property type="component" value="Unassembled WGS sequence"/>
</dbReference>
<dbReference type="PANTHER" id="PTHR10972">
    <property type="entry name" value="OXYSTEROL-BINDING PROTEIN-RELATED"/>
    <property type="match status" value="1"/>
</dbReference>
<evidence type="ECO:0000313" key="1">
    <source>
        <dbReference type="EMBL" id="CAL5220673.1"/>
    </source>
</evidence>
<dbReference type="SUPFAM" id="SSF144000">
    <property type="entry name" value="Oxysterol-binding protein-like"/>
    <property type="match status" value="1"/>
</dbReference>
<comment type="caution">
    <text evidence="1">The sequence shown here is derived from an EMBL/GenBank/DDBJ whole genome shotgun (WGS) entry which is preliminary data.</text>
</comment>
<dbReference type="InterPro" id="IPR000648">
    <property type="entry name" value="Oxysterol-bd"/>
</dbReference>
<protein>
    <submittedName>
        <fullName evidence="1">G2719 protein</fullName>
    </submittedName>
</protein>
<evidence type="ECO:0000313" key="2">
    <source>
        <dbReference type="Proteomes" id="UP001497392"/>
    </source>
</evidence>
<gene>
    <name evidence="1" type="primary">g2719</name>
    <name evidence="1" type="ORF">VP750_LOCUS2332</name>
</gene>
<dbReference type="InterPro" id="IPR037239">
    <property type="entry name" value="OSBP_sf"/>
</dbReference>
<reference evidence="1 2" key="1">
    <citation type="submission" date="2024-06" db="EMBL/GenBank/DDBJ databases">
        <authorList>
            <person name="Kraege A."/>
            <person name="Thomma B."/>
        </authorList>
    </citation>
    <scope>NUCLEOTIDE SEQUENCE [LARGE SCALE GENOMIC DNA]</scope>
</reference>
<dbReference type="Pfam" id="PF01237">
    <property type="entry name" value="Oxysterol_BP"/>
    <property type="match status" value="1"/>
</dbReference>